<dbReference type="InterPro" id="IPR029058">
    <property type="entry name" value="AB_hydrolase_fold"/>
</dbReference>
<dbReference type="InterPro" id="IPR013094">
    <property type="entry name" value="AB_hydrolase_3"/>
</dbReference>
<dbReference type="Gene3D" id="3.40.50.1820">
    <property type="entry name" value="alpha/beta hydrolase"/>
    <property type="match status" value="1"/>
</dbReference>
<dbReference type="RefSeq" id="WP_126823446.1">
    <property type="nucleotide sequence ID" value="NZ_JBHLWU010000001.1"/>
</dbReference>
<keyword evidence="1" id="KW-0378">Hydrolase</keyword>
<name>A0A430AL93_9ENTE</name>
<dbReference type="GO" id="GO:0016787">
    <property type="term" value="F:hydrolase activity"/>
    <property type="evidence" value="ECO:0007669"/>
    <property type="project" value="UniProtKB-KW"/>
</dbReference>
<sequence length="322" mass="36376">MKKKMVWLGASVLAVAAGIKHQAKKKKQSVSSLMIEQTLKQIPIFPDVRKPKEYQKLLEKSEAGYTLPDYVRSMYNACESKELKNTIVIKPKNKVSQRTIFYLHGGAYWFQPMVAHFRMLSKLAESLEAQIIMPIYPKAPSYHAEDVHKMVAQTYDEMLEKVAVDPAHLTFMGDSAGGGLALSFLQVLKETKKPMPQRAILLSPWLDVTGMNPQIRSLQKKDPMLPNDRLSYCGQVYAGALSTYSPLVSPLFGELSDLPPIDVFVGTHDILYADAKALEEQAKEEQLPIRIWSYRHMNHVFVTYPIPEAKEALTIIKNLILS</sequence>
<proteinExistence type="predicted"/>
<dbReference type="PANTHER" id="PTHR48081:SF8">
    <property type="entry name" value="ALPHA_BETA HYDROLASE FOLD-3 DOMAIN-CONTAINING PROTEIN-RELATED"/>
    <property type="match status" value="1"/>
</dbReference>
<dbReference type="EMBL" id="NGJZ01000001">
    <property type="protein sequence ID" value="RSU08647.1"/>
    <property type="molecule type" value="Genomic_DNA"/>
</dbReference>
<keyword evidence="4" id="KW-1185">Reference proteome</keyword>
<dbReference type="OrthoDB" id="9815425at2"/>
<protein>
    <recommendedName>
        <fullName evidence="2">Alpha/beta hydrolase fold-3 domain-containing protein</fullName>
    </recommendedName>
</protein>
<evidence type="ECO:0000313" key="4">
    <source>
        <dbReference type="Proteomes" id="UP000288669"/>
    </source>
</evidence>
<evidence type="ECO:0000256" key="1">
    <source>
        <dbReference type="ARBA" id="ARBA00022801"/>
    </source>
</evidence>
<gene>
    <name evidence="3" type="ORF">CBF30_05315</name>
</gene>
<dbReference type="Proteomes" id="UP000288669">
    <property type="component" value="Unassembled WGS sequence"/>
</dbReference>
<feature type="domain" description="Alpha/beta hydrolase fold-3" evidence="2">
    <location>
        <begin position="100"/>
        <end position="302"/>
    </location>
</feature>
<dbReference type="InterPro" id="IPR050300">
    <property type="entry name" value="GDXG_lipolytic_enzyme"/>
</dbReference>
<dbReference type="SUPFAM" id="SSF53474">
    <property type="entry name" value="alpha/beta-Hydrolases"/>
    <property type="match status" value="1"/>
</dbReference>
<organism evidence="3 4">
    <name type="scientific">Vagococcus entomophilus</name>
    <dbReference type="NCBI Taxonomy" id="1160095"/>
    <lineage>
        <taxon>Bacteria</taxon>
        <taxon>Bacillati</taxon>
        <taxon>Bacillota</taxon>
        <taxon>Bacilli</taxon>
        <taxon>Lactobacillales</taxon>
        <taxon>Enterococcaceae</taxon>
        <taxon>Vagococcus</taxon>
    </lineage>
</organism>
<dbReference type="Pfam" id="PF07859">
    <property type="entry name" value="Abhydrolase_3"/>
    <property type="match status" value="1"/>
</dbReference>
<reference evidence="3 4" key="1">
    <citation type="submission" date="2017-05" db="EMBL/GenBank/DDBJ databases">
        <title>Vagococcus spp. assemblies.</title>
        <authorList>
            <person name="Gulvik C.A."/>
        </authorList>
    </citation>
    <scope>NUCLEOTIDE SEQUENCE [LARGE SCALE GENOMIC DNA]</scope>
    <source>
        <strain evidence="3 4">DSM 24756</strain>
    </source>
</reference>
<evidence type="ECO:0000313" key="3">
    <source>
        <dbReference type="EMBL" id="RSU08647.1"/>
    </source>
</evidence>
<dbReference type="PANTHER" id="PTHR48081">
    <property type="entry name" value="AB HYDROLASE SUPERFAMILY PROTEIN C4A8.06C"/>
    <property type="match status" value="1"/>
</dbReference>
<comment type="caution">
    <text evidence="3">The sequence shown here is derived from an EMBL/GenBank/DDBJ whole genome shotgun (WGS) entry which is preliminary data.</text>
</comment>
<accession>A0A430AL93</accession>
<evidence type="ECO:0000259" key="2">
    <source>
        <dbReference type="Pfam" id="PF07859"/>
    </source>
</evidence>
<dbReference type="AlphaFoldDB" id="A0A430AL93"/>